<proteinExistence type="inferred from homology"/>
<dbReference type="Pfam" id="PF01597">
    <property type="entry name" value="GCV_H"/>
    <property type="match status" value="1"/>
</dbReference>
<dbReference type="InterPro" id="IPR033753">
    <property type="entry name" value="GCV_H/Fam206"/>
</dbReference>
<dbReference type="InterPro" id="IPR011053">
    <property type="entry name" value="Single_hybrid_motif"/>
</dbReference>
<dbReference type="InterPro" id="IPR003016">
    <property type="entry name" value="2-oxoA_DH_lipoyl-BS"/>
</dbReference>
<dbReference type="Proteomes" id="UP000192223">
    <property type="component" value="Unplaced"/>
</dbReference>
<gene>
    <name evidence="8" type="primary">LOC108732442</name>
</gene>
<evidence type="ECO:0000256" key="1">
    <source>
        <dbReference type="ARBA" id="ARBA00009249"/>
    </source>
</evidence>
<evidence type="ECO:0000256" key="5">
    <source>
        <dbReference type="RuleBase" id="RU364055"/>
    </source>
</evidence>
<dbReference type="KEGG" id="apln:108732442"/>
<dbReference type="OrthoDB" id="10264154at2759"/>
<dbReference type="FunCoup" id="A0A1W4WFG7">
    <property type="interactions" value="1046"/>
</dbReference>
<dbReference type="InParanoid" id="A0A1W4WFG7"/>
<evidence type="ECO:0000256" key="3">
    <source>
        <dbReference type="ARBA" id="ARBA00022946"/>
    </source>
</evidence>
<dbReference type="CDD" id="cd06848">
    <property type="entry name" value="GCS_H"/>
    <property type="match status" value="1"/>
</dbReference>
<reference evidence="8" key="1">
    <citation type="submission" date="2025-08" db="UniProtKB">
        <authorList>
            <consortium name="RefSeq"/>
        </authorList>
    </citation>
    <scope>IDENTIFICATION</scope>
    <source>
        <tissue evidence="8">Entire body</tissue>
    </source>
</reference>
<evidence type="ECO:0000313" key="7">
    <source>
        <dbReference type="Proteomes" id="UP000192223"/>
    </source>
</evidence>
<dbReference type="Gene3D" id="2.40.50.100">
    <property type="match status" value="1"/>
</dbReference>
<dbReference type="PROSITE" id="PS00189">
    <property type="entry name" value="LIPOYL"/>
    <property type="match status" value="1"/>
</dbReference>
<dbReference type="SUPFAM" id="SSF51230">
    <property type="entry name" value="Single hybrid motif"/>
    <property type="match status" value="1"/>
</dbReference>
<dbReference type="InterPro" id="IPR017453">
    <property type="entry name" value="GCV_H_sub"/>
</dbReference>
<keyword evidence="5" id="KW-0496">Mitochondrion</keyword>
<evidence type="ECO:0000259" key="6">
    <source>
        <dbReference type="PROSITE" id="PS50968"/>
    </source>
</evidence>
<dbReference type="AlphaFoldDB" id="A0A1W4WFG7"/>
<sequence>MVFSRGISRGGRSALKRFLLNDCKNGYEYRPFFKVRLISTSKTTFAERFFTKKHEWVAVDGKIGTVGISKYAQDALGDVVYVQLPEVDSVIKQGDECGALESVKAASEVYSPVSGRVVEKNTEVEKTPSLINKSCYDKGWLFKVEIENEEETEELMTETKYNEFLKAEAHH</sequence>
<dbReference type="GO" id="GO:0005960">
    <property type="term" value="C:glycine cleavage complex"/>
    <property type="evidence" value="ECO:0007669"/>
    <property type="project" value="UniProtKB-UniRule"/>
</dbReference>
<dbReference type="InterPro" id="IPR000089">
    <property type="entry name" value="Biotin_lipoyl"/>
</dbReference>
<name>A0A1W4WFG7_AGRPL</name>
<evidence type="ECO:0000256" key="2">
    <source>
        <dbReference type="ARBA" id="ARBA00022823"/>
    </source>
</evidence>
<dbReference type="GO" id="GO:0009249">
    <property type="term" value="P:protein lipoylation"/>
    <property type="evidence" value="ECO:0007669"/>
    <property type="project" value="TreeGrafter"/>
</dbReference>
<keyword evidence="7" id="KW-1185">Reference proteome</keyword>
<dbReference type="PANTHER" id="PTHR11715:SF3">
    <property type="entry name" value="GLYCINE CLEAVAGE SYSTEM H PROTEIN-RELATED"/>
    <property type="match status" value="1"/>
</dbReference>
<keyword evidence="3 5" id="KW-0809">Transit peptide</keyword>
<dbReference type="NCBIfam" id="NF002270">
    <property type="entry name" value="PRK01202.1"/>
    <property type="match status" value="1"/>
</dbReference>
<protein>
    <recommendedName>
        <fullName evidence="5">Glycine cleavage system H protein</fullName>
    </recommendedName>
</protein>
<accession>A0A1W4WFG7</accession>
<keyword evidence="2 4" id="KW-0450">Lipoyl</keyword>
<comment type="subunit">
    <text evidence="5">The glycine cleavage system is composed of four proteins: P, T, L and H.</text>
</comment>
<dbReference type="PANTHER" id="PTHR11715">
    <property type="entry name" value="GLYCINE CLEAVAGE SYSTEM H PROTEIN"/>
    <property type="match status" value="1"/>
</dbReference>
<feature type="modified residue" description="N6-lipoyllysine" evidence="4">
    <location>
        <position position="104"/>
    </location>
</feature>
<dbReference type="GeneID" id="108732442"/>
<comment type="similarity">
    <text evidence="1 5">Belongs to the GcvH family.</text>
</comment>
<dbReference type="GO" id="GO:0019464">
    <property type="term" value="P:glycine decarboxylation via glycine cleavage system"/>
    <property type="evidence" value="ECO:0007669"/>
    <property type="project" value="UniProtKB-UniRule"/>
</dbReference>
<dbReference type="HAMAP" id="MF_00272">
    <property type="entry name" value="GcvH"/>
    <property type="match status" value="1"/>
</dbReference>
<feature type="domain" description="Lipoyl-binding" evidence="6">
    <location>
        <begin position="63"/>
        <end position="145"/>
    </location>
</feature>
<comment type="subcellular location">
    <subcellularLocation>
        <location evidence="5">Mitochondrion</location>
    </subcellularLocation>
</comment>
<dbReference type="InterPro" id="IPR002930">
    <property type="entry name" value="GCV_H"/>
</dbReference>
<dbReference type="RefSeq" id="XP_018318750.1">
    <property type="nucleotide sequence ID" value="XM_018463248.2"/>
</dbReference>
<dbReference type="GO" id="GO:0005739">
    <property type="term" value="C:mitochondrion"/>
    <property type="evidence" value="ECO:0007669"/>
    <property type="project" value="UniProtKB-SubCell"/>
</dbReference>
<comment type="function">
    <text evidence="5">The H protein shuttles the methylamine group of glycine from the P protein to the T protein.</text>
</comment>
<evidence type="ECO:0000313" key="8">
    <source>
        <dbReference type="RefSeq" id="XP_018318750.1"/>
    </source>
</evidence>
<evidence type="ECO:0000256" key="4">
    <source>
        <dbReference type="PIRSR" id="PIRSR617453-50"/>
    </source>
</evidence>
<dbReference type="STRING" id="224129.A0A1W4WFG7"/>
<comment type="cofactor">
    <cofactor evidence="5">
        <name>(R)-lipoate</name>
        <dbReference type="ChEBI" id="CHEBI:83088"/>
    </cofactor>
    <text evidence="5">Binds 1 lipoyl cofactor covalently.</text>
</comment>
<dbReference type="PROSITE" id="PS50968">
    <property type="entry name" value="BIOTINYL_LIPOYL"/>
    <property type="match status" value="1"/>
</dbReference>
<organism evidence="7 8">
    <name type="scientific">Agrilus planipennis</name>
    <name type="common">Emerald ash borer</name>
    <name type="synonym">Agrilus marcopoli</name>
    <dbReference type="NCBI Taxonomy" id="224129"/>
    <lineage>
        <taxon>Eukaryota</taxon>
        <taxon>Metazoa</taxon>
        <taxon>Ecdysozoa</taxon>
        <taxon>Arthropoda</taxon>
        <taxon>Hexapoda</taxon>
        <taxon>Insecta</taxon>
        <taxon>Pterygota</taxon>
        <taxon>Neoptera</taxon>
        <taxon>Endopterygota</taxon>
        <taxon>Coleoptera</taxon>
        <taxon>Polyphaga</taxon>
        <taxon>Elateriformia</taxon>
        <taxon>Buprestoidea</taxon>
        <taxon>Buprestidae</taxon>
        <taxon>Agrilinae</taxon>
        <taxon>Agrilus</taxon>
    </lineage>
</organism>
<dbReference type="NCBIfam" id="TIGR00527">
    <property type="entry name" value="gcvH"/>
    <property type="match status" value="1"/>
</dbReference>